<evidence type="ECO:0000313" key="3">
    <source>
        <dbReference type="Proteomes" id="UP001196661"/>
    </source>
</evidence>
<dbReference type="Proteomes" id="UP001196661">
    <property type="component" value="Unassembled WGS sequence"/>
</dbReference>
<comment type="caution">
    <text evidence="2">The sequence shown here is derived from an EMBL/GenBank/DDBJ whole genome shotgun (WGS) entry which is preliminary data.</text>
</comment>
<proteinExistence type="predicted"/>
<organism evidence="2 3">
    <name type="scientific">Leptothoe kymatousa TAU-MAC 1615</name>
    <dbReference type="NCBI Taxonomy" id="2364775"/>
    <lineage>
        <taxon>Bacteria</taxon>
        <taxon>Bacillati</taxon>
        <taxon>Cyanobacteriota</taxon>
        <taxon>Cyanophyceae</taxon>
        <taxon>Nodosilineales</taxon>
        <taxon>Cymatolegaceae</taxon>
        <taxon>Leptothoe</taxon>
        <taxon>Leptothoe kymatousa</taxon>
    </lineage>
</organism>
<protein>
    <submittedName>
        <fullName evidence="2">Uncharacterized protein</fullName>
    </submittedName>
</protein>
<feature type="region of interest" description="Disordered" evidence="1">
    <location>
        <begin position="116"/>
        <end position="135"/>
    </location>
</feature>
<sequence length="135" mass="15024">MNLPTIKQCLSGALMITTLVGATAMVKVDSAQAFPERMAEALNLTAQQQTELDAIKANAQAQVNAVLTADQQAELGDAEGRDLKRAMRQLDLSEEQRTQLQSIREDSRAAVNEVLTDEQEAQLQEMKSQRRNRRR</sequence>
<name>A0ABS5Y1V6_9CYAN</name>
<evidence type="ECO:0000256" key="1">
    <source>
        <dbReference type="SAM" id="MobiDB-lite"/>
    </source>
</evidence>
<reference evidence="2 3" key="1">
    <citation type="journal article" date="2021" name="Mar. Drugs">
        <title>Genome Reduction and Secondary Metabolism of the Marine Sponge-Associated Cyanobacterium Leptothoe.</title>
        <authorList>
            <person name="Konstantinou D."/>
            <person name="Popin R.V."/>
            <person name="Fewer D.P."/>
            <person name="Sivonen K."/>
            <person name="Gkelis S."/>
        </authorList>
    </citation>
    <scope>NUCLEOTIDE SEQUENCE [LARGE SCALE GENOMIC DNA]</scope>
    <source>
        <strain evidence="2 3">TAU-MAC 1615</strain>
    </source>
</reference>
<gene>
    <name evidence="2" type="ORF">IXB28_05140</name>
</gene>
<evidence type="ECO:0000313" key="2">
    <source>
        <dbReference type="EMBL" id="MBT9311581.1"/>
    </source>
</evidence>
<accession>A0ABS5Y1V6</accession>
<keyword evidence="3" id="KW-1185">Reference proteome</keyword>
<dbReference type="RefSeq" id="WP_215617460.1">
    <property type="nucleotide sequence ID" value="NZ_JADOER010000004.1"/>
</dbReference>
<dbReference type="EMBL" id="JADOER010000004">
    <property type="protein sequence ID" value="MBT9311581.1"/>
    <property type="molecule type" value="Genomic_DNA"/>
</dbReference>